<reference evidence="1" key="1">
    <citation type="submission" date="2021-04" db="EMBL/GenBank/DDBJ databases">
        <title>Genome seq and assembly of Bacillus sp.</title>
        <authorList>
            <person name="Chhetri G."/>
        </authorList>
    </citation>
    <scope>NUCLEOTIDE SEQUENCE</scope>
    <source>
        <strain evidence="1">RG28</strain>
    </source>
</reference>
<comment type="caution">
    <text evidence="1">The sequence shown here is derived from an EMBL/GenBank/DDBJ whole genome shotgun (WGS) entry which is preliminary data.</text>
</comment>
<dbReference type="Pfam" id="PF14106">
    <property type="entry name" value="DUF4279"/>
    <property type="match status" value="1"/>
</dbReference>
<protein>
    <submittedName>
        <fullName evidence="1">DUF4279 domain-containing protein</fullName>
    </submittedName>
</protein>
<dbReference type="RefSeq" id="WP_209405698.1">
    <property type="nucleotide sequence ID" value="NZ_JAGIYQ010000006.1"/>
</dbReference>
<sequence>MKGFFSFIIRDEKLDFDRITANLNVTPTEIKKKGSLINSLRKMKDDLWTYKVKYDGYEDLHQVLEKFLIKLSKSKMYINEISKIHNVYIFFSARSNLGQMGFELNPNILQMLVN</sequence>
<organism evidence="1 2">
    <name type="scientific">Gottfriedia endophytica</name>
    <dbReference type="NCBI Taxonomy" id="2820819"/>
    <lineage>
        <taxon>Bacteria</taxon>
        <taxon>Bacillati</taxon>
        <taxon>Bacillota</taxon>
        <taxon>Bacilli</taxon>
        <taxon>Bacillales</taxon>
        <taxon>Bacillaceae</taxon>
        <taxon>Gottfriedia</taxon>
    </lineage>
</organism>
<evidence type="ECO:0000313" key="1">
    <source>
        <dbReference type="EMBL" id="MBP0725783.1"/>
    </source>
</evidence>
<gene>
    <name evidence="1" type="ORF">J5Y03_11425</name>
</gene>
<evidence type="ECO:0000313" key="2">
    <source>
        <dbReference type="Proteomes" id="UP000682134"/>
    </source>
</evidence>
<dbReference type="InterPro" id="IPR025459">
    <property type="entry name" value="DUF4279"/>
</dbReference>
<dbReference type="EMBL" id="JAGIYQ010000006">
    <property type="protein sequence ID" value="MBP0725783.1"/>
    <property type="molecule type" value="Genomic_DNA"/>
</dbReference>
<name>A0A940NQN6_9BACI</name>
<proteinExistence type="predicted"/>
<dbReference type="AlphaFoldDB" id="A0A940NQN6"/>
<dbReference type="Proteomes" id="UP000682134">
    <property type="component" value="Unassembled WGS sequence"/>
</dbReference>
<accession>A0A940NQN6</accession>
<keyword evidence="2" id="KW-1185">Reference proteome</keyword>